<evidence type="ECO:0000259" key="1">
    <source>
        <dbReference type="Pfam" id="PF12760"/>
    </source>
</evidence>
<dbReference type="EMBL" id="UOGD01000065">
    <property type="protein sequence ID" value="VAX16916.1"/>
    <property type="molecule type" value="Genomic_DNA"/>
</dbReference>
<name>A0A3B1BF83_9ZZZZ</name>
<sequence length="176" mass="20187">MFRTEQDCVDYIKSIRWANGFECSVCGSIRYWEKNKNRYECKDCHSETTVKSRTIFHKSTKPLLIWFRAMWWMVAQKNGVSAKGLQKILGLGSYRTSWTWLHKFRRLMVLSTRTKLQGIIEVDEVMIGGKATGKRGRGAEGKSLIAVAVEVKGRKTGRVRISKISDASSESLKEFI</sequence>
<dbReference type="Pfam" id="PF12762">
    <property type="entry name" value="DDE_Tnp_IS1595"/>
    <property type="match status" value="1"/>
</dbReference>
<evidence type="ECO:0000313" key="3">
    <source>
        <dbReference type="EMBL" id="VAX16916.1"/>
    </source>
</evidence>
<dbReference type="InterPro" id="IPR024442">
    <property type="entry name" value="Transposase_Zn_ribbon"/>
</dbReference>
<evidence type="ECO:0008006" key="4">
    <source>
        <dbReference type="Google" id="ProtNLM"/>
    </source>
</evidence>
<feature type="domain" description="Transposase zinc-ribbon" evidence="1">
    <location>
        <begin position="4"/>
        <end position="45"/>
    </location>
</feature>
<dbReference type="InterPro" id="IPR024445">
    <property type="entry name" value="Tnp_ISXO2-like"/>
</dbReference>
<accession>A0A3B1BF83</accession>
<dbReference type="AlphaFoldDB" id="A0A3B1BF83"/>
<feature type="domain" description="ISXO2-like transposase" evidence="2">
    <location>
        <begin position="115"/>
        <end position="176"/>
    </location>
</feature>
<feature type="non-terminal residue" evidence="3">
    <location>
        <position position="176"/>
    </location>
</feature>
<organism evidence="3">
    <name type="scientific">hydrothermal vent metagenome</name>
    <dbReference type="NCBI Taxonomy" id="652676"/>
    <lineage>
        <taxon>unclassified sequences</taxon>
        <taxon>metagenomes</taxon>
        <taxon>ecological metagenomes</taxon>
    </lineage>
</organism>
<dbReference type="NCBIfam" id="NF033547">
    <property type="entry name" value="transpos_IS1595"/>
    <property type="match status" value="1"/>
</dbReference>
<proteinExistence type="predicted"/>
<dbReference type="Pfam" id="PF12760">
    <property type="entry name" value="Zn_ribbon_IS1595"/>
    <property type="match status" value="1"/>
</dbReference>
<evidence type="ECO:0000259" key="2">
    <source>
        <dbReference type="Pfam" id="PF12762"/>
    </source>
</evidence>
<protein>
    <recommendedName>
        <fullName evidence="4">ISXO2-like transposase domain-containing protein</fullName>
    </recommendedName>
</protein>
<gene>
    <name evidence="3" type="ORF">MNBD_IGNAVI01-1026</name>
</gene>
<reference evidence="3" key="1">
    <citation type="submission" date="2018-06" db="EMBL/GenBank/DDBJ databases">
        <authorList>
            <person name="Zhirakovskaya E."/>
        </authorList>
    </citation>
    <scope>NUCLEOTIDE SEQUENCE</scope>
</reference>